<dbReference type="InterPro" id="IPR036514">
    <property type="entry name" value="SGNH_hydro_sf"/>
</dbReference>
<dbReference type="GO" id="GO:0004622">
    <property type="term" value="F:phosphatidylcholine lysophospholipase activity"/>
    <property type="evidence" value="ECO:0007669"/>
    <property type="project" value="TreeGrafter"/>
</dbReference>
<dbReference type="InterPro" id="IPR051532">
    <property type="entry name" value="Ester_Hydrolysis_Enzymes"/>
</dbReference>
<gene>
    <name evidence="3" type="ORF">C7V51_09990</name>
</gene>
<dbReference type="KEGG" id="ria:C7V51_09990"/>
<evidence type="ECO:0000256" key="1">
    <source>
        <dbReference type="SAM" id="MobiDB-lite"/>
    </source>
</evidence>
<evidence type="ECO:0000313" key="4">
    <source>
        <dbReference type="Proteomes" id="UP000283946"/>
    </source>
</evidence>
<feature type="region of interest" description="Disordered" evidence="1">
    <location>
        <begin position="1"/>
        <end position="37"/>
    </location>
</feature>
<organism evidence="3 4">
    <name type="scientific">Rathayibacter iranicus</name>
    <dbReference type="NCBI Taxonomy" id="59737"/>
    <lineage>
        <taxon>Bacteria</taxon>
        <taxon>Bacillati</taxon>
        <taxon>Actinomycetota</taxon>
        <taxon>Actinomycetes</taxon>
        <taxon>Micrococcales</taxon>
        <taxon>Microbacteriaceae</taxon>
        <taxon>Rathayibacter</taxon>
    </lineage>
</organism>
<accession>A0AAD1ADH5</accession>
<dbReference type="PANTHER" id="PTHR30383">
    <property type="entry name" value="THIOESTERASE 1/PROTEASE 1/LYSOPHOSPHOLIPASE L1"/>
    <property type="match status" value="1"/>
</dbReference>
<proteinExistence type="predicted"/>
<name>A0AAD1ADH5_9MICO</name>
<sequence length="369" mass="37861">MASIVPSPRASLAGGSVEPSRLGGTERRSGPLPRPAPCTVLGGHPSGSLLIRTSPPSRQPLRLSLRHAPSEDRNVMTLSPLTRARTLAIGVALAAVSALAPTGIAAAATPSHLSVLSLGDSTTRAFAACGSFTDCPDFSWSTGGAPAVNSFAQRLQKSRPGTTVTTANFAQSGNTVAQVPARIRAAVAAGVHPDVITLLIGGNDLCSPGNVAASDGYTMTPVSTFRSGVEAAISTIRSTWPSAQIELSSVPNTASQWRSERFAGAHLWSSGGLCRTTRGVSTSGAPLSPPAATASVAAAKKRVQDFNAALERTCSTAGPLCHWDGGALTRLDFTPDLISTIDHFHPNIAGQAAIAEVEWNASSFSHSSN</sequence>
<dbReference type="PANTHER" id="PTHR30383:SF5">
    <property type="entry name" value="SGNH HYDROLASE-TYPE ESTERASE DOMAIN-CONTAINING PROTEIN"/>
    <property type="match status" value="1"/>
</dbReference>
<dbReference type="InterPro" id="IPR013830">
    <property type="entry name" value="SGNH_hydro"/>
</dbReference>
<dbReference type="EMBL" id="CP028130">
    <property type="protein sequence ID" value="AZZ56178.1"/>
    <property type="molecule type" value="Genomic_DNA"/>
</dbReference>
<dbReference type="Gene3D" id="3.40.50.1110">
    <property type="entry name" value="SGNH hydrolase"/>
    <property type="match status" value="1"/>
</dbReference>
<dbReference type="Proteomes" id="UP000283946">
    <property type="component" value="Chromosome"/>
</dbReference>
<feature type="domain" description="SGNH hydrolase-type esterase" evidence="2">
    <location>
        <begin position="118"/>
        <end position="353"/>
    </location>
</feature>
<evidence type="ECO:0000259" key="2">
    <source>
        <dbReference type="Pfam" id="PF13472"/>
    </source>
</evidence>
<dbReference type="SUPFAM" id="SSF52266">
    <property type="entry name" value="SGNH hydrolase"/>
    <property type="match status" value="1"/>
</dbReference>
<reference evidence="3 4" key="1">
    <citation type="submission" date="2018-03" db="EMBL/GenBank/DDBJ databases">
        <title>Bacteriophage NCPPB3778 and a type I-E CRISPR drive the evolution of the US Biological Select Agent, Rathayibacter toxicus.</title>
        <authorList>
            <person name="Davis E.W.II."/>
            <person name="Tabima J.F."/>
            <person name="Weisberg A.J."/>
            <person name="Dantas Lopes L."/>
            <person name="Wiseman M.S."/>
            <person name="Wiseman M.S."/>
            <person name="Pupko T."/>
            <person name="Belcher M.S."/>
            <person name="Sechler A.J."/>
            <person name="Tancos M.A."/>
            <person name="Schroeder B.K."/>
            <person name="Murray T.D."/>
            <person name="Luster D.G."/>
            <person name="Schneider W.L."/>
            <person name="Rogers E."/>
            <person name="Andreote F.D."/>
            <person name="Grunwald N.J."/>
            <person name="Putnam M.L."/>
            <person name="Chang J.H."/>
        </authorList>
    </citation>
    <scope>NUCLEOTIDE SEQUENCE [LARGE SCALE GENOMIC DNA]</scope>
    <source>
        <strain evidence="3 4">NCCPB 2253</strain>
    </source>
</reference>
<dbReference type="AlphaFoldDB" id="A0AAD1ADH5"/>
<protein>
    <recommendedName>
        <fullName evidence="2">SGNH hydrolase-type esterase domain-containing protein</fullName>
    </recommendedName>
</protein>
<evidence type="ECO:0000313" key="3">
    <source>
        <dbReference type="EMBL" id="AZZ56178.1"/>
    </source>
</evidence>
<dbReference type="Pfam" id="PF13472">
    <property type="entry name" value="Lipase_GDSL_2"/>
    <property type="match status" value="1"/>
</dbReference>